<keyword evidence="2" id="KW-1185">Reference proteome</keyword>
<dbReference type="Proteomes" id="UP000006727">
    <property type="component" value="Chromosome 16"/>
</dbReference>
<name>A0A7I4B2W9_PHYPA</name>
<protein>
    <submittedName>
        <fullName evidence="1">Uncharacterized protein</fullName>
    </submittedName>
</protein>
<organism evidence="1 2">
    <name type="scientific">Physcomitrium patens</name>
    <name type="common">Spreading-leaved earth moss</name>
    <name type="synonym">Physcomitrella patens</name>
    <dbReference type="NCBI Taxonomy" id="3218"/>
    <lineage>
        <taxon>Eukaryota</taxon>
        <taxon>Viridiplantae</taxon>
        <taxon>Streptophyta</taxon>
        <taxon>Embryophyta</taxon>
        <taxon>Bryophyta</taxon>
        <taxon>Bryophytina</taxon>
        <taxon>Bryopsida</taxon>
        <taxon>Funariidae</taxon>
        <taxon>Funariales</taxon>
        <taxon>Funariaceae</taxon>
        <taxon>Physcomitrium</taxon>
    </lineage>
</organism>
<reference evidence="1 2" key="2">
    <citation type="journal article" date="2018" name="Plant J.">
        <title>The Physcomitrella patens chromosome-scale assembly reveals moss genome structure and evolution.</title>
        <authorList>
            <person name="Lang D."/>
            <person name="Ullrich K.K."/>
            <person name="Murat F."/>
            <person name="Fuchs J."/>
            <person name="Jenkins J."/>
            <person name="Haas F.B."/>
            <person name="Piednoel M."/>
            <person name="Gundlach H."/>
            <person name="Van Bel M."/>
            <person name="Meyberg R."/>
            <person name="Vives C."/>
            <person name="Morata J."/>
            <person name="Symeonidi A."/>
            <person name="Hiss M."/>
            <person name="Muchero W."/>
            <person name="Kamisugi Y."/>
            <person name="Saleh O."/>
            <person name="Blanc G."/>
            <person name="Decker E.L."/>
            <person name="van Gessel N."/>
            <person name="Grimwood J."/>
            <person name="Hayes R.D."/>
            <person name="Graham S.W."/>
            <person name="Gunter L.E."/>
            <person name="McDaniel S.F."/>
            <person name="Hoernstein S.N.W."/>
            <person name="Larsson A."/>
            <person name="Li F.W."/>
            <person name="Perroud P.F."/>
            <person name="Phillips J."/>
            <person name="Ranjan P."/>
            <person name="Rokshar D.S."/>
            <person name="Rothfels C.J."/>
            <person name="Schneider L."/>
            <person name="Shu S."/>
            <person name="Stevenson D.W."/>
            <person name="Thummler F."/>
            <person name="Tillich M."/>
            <person name="Villarreal Aguilar J.C."/>
            <person name="Widiez T."/>
            <person name="Wong G.K."/>
            <person name="Wymore A."/>
            <person name="Zhang Y."/>
            <person name="Zimmer A.D."/>
            <person name="Quatrano R.S."/>
            <person name="Mayer K.F.X."/>
            <person name="Goodstein D."/>
            <person name="Casacuberta J.M."/>
            <person name="Vandepoele K."/>
            <person name="Reski R."/>
            <person name="Cuming A.C."/>
            <person name="Tuskan G.A."/>
            <person name="Maumus F."/>
            <person name="Salse J."/>
            <person name="Schmutz J."/>
            <person name="Rensing S.A."/>
        </authorList>
    </citation>
    <scope>NUCLEOTIDE SEQUENCE [LARGE SCALE GENOMIC DNA]</scope>
    <source>
        <strain evidence="1 2">cv. Gransden 2004</strain>
    </source>
</reference>
<evidence type="ECO:0000313" key="2">
    <source>
        <dbReference type="Proteomes" id="UP000006727"/>
    </source>
</evidence>
<evidence type="ECO:0000313" key="1">
    <source>
        <dbReference type="EnsemblPlants" id="Pp3c16_15920V3.3"/>
    </source>
</evidence>
<dbReference type="EMBL" id="ABEU02000016">
    <property type="status" value="NOT_ANNOTATED_CDS"/>
    <property type="molecule type" value="Genomic_DNA"/>
</dbReference>
<reference evidence="1 2" key="1">
    <citation type="journal article" date="2008" name="Science">
        <title>The Physcomitrella genome reveals evolutionary insights into the conquest of land by plants.</title>
        <authorList>
            <person name="Rensing S."/>
            <person name="Lang D."/>
            <person name="Zimmer A."/>
            <person name="Terry A."/>
            <person name="Salamov A."/>
            <person name="Shapiro H."/>
            <person name="Nishiyama T."/>
            <person name="Perroud P.-F."/>
            <person name="Lindquist E."/>
            <person name="Kamisugi Y."/>
            <person name="Tanahashi T."/>
            <person name="Sakakibara K."/>
            <person name="Fujita T."/>
            <person name="Oishi K."/>
            <person name="Shin-I T."/>
            <person name="Kuroki Y."/>
            <person name="Toyoda A."/>
            <person name="Suzuki Y."/>
            <person name="Hashimoto A."/>
            <person name="Yamaguchi K."/>
            <person name="Sugano A."/>
            <person name="Kohara Y."/>
            <person name="Fujiyama A."/>
            <person name="Anterola A."/>
            <person name="Aoki S."/>
            <person name="Ashton N."/>
            <person name="Barbazuk W.B."/>
            <person name="Barker E."/>
            <person name="Bennetzen J."/>
            <person name="Bezanilla M."/>
            <person name="Blankenship R."/>
            <person name="Cho S.H."/>
            <person name="Dutcher S."/>
            <person name="Estelle M."/>
            <person name="Fawcett J.A."/>
            <person name="Gundlach H."/>
            <person name="Hanada K."/>
            <person name="Heyl A."/>
            <person name="Hicks K.A."/>
            <person name="Hugh J."/>
            <person name="Lohr M."/>
            <person name="Mayer K."/>
            <person name="Melkozernov A."/>
            <person name="Murata T."/>
            <person name="Nelson D."/>
            <person name="Pils B."/>
            <person name="Prigge M."/>
            <person name="Reiss B."/>
            <person name="Renner T."/>
            <person name="Rombauts S."/>
            <person name="Rushton P."/>
            <person name="Sanderfoot A."/>
            <person name="Schween G."/>
            <person name="Shiu S.-H."/>
            <person name="Stueber K."/>
            <person name="Theodoulou F.L."/>
            <person name="Tu H."/>
            <person name="Van de Peer Y."/>
            <person name="Verrier P.J."/>
            <person name="Waters E."/>
            <person name="Wood A."/>
            <person name="Yang L."/>
            <person name="Cove D."/>
            <person name="Cuming A."/>
            <person name="Hasebe M."/>
            <person name="Lucas S."/>
            <person name="Mishler D.B."/>
            <person name="Reski R."/>
            <person name="Grigoriev I."/>
            <person name="Quatrano R.S."/>
            <person name="Boore J.L."/>
        </authorList>
    </citation>
    <scope>NUCLEOTIDE SEQUENCE [LARGE SCALE GENOMIC DNA]</scope>
    <source>
        <strain evidence="1 2">cv. Gransden 2004</strain>
    </source>
</reference>
<reference evidence="1" key="3">
    <citation type="submission" date="2020-12" db="UniProtKB">
        <authorList>
            <consortium name="EnsemblPlants"/>
        </authorList>
    </citation>
    <scope>IDENTIFICATION</scope>
</reference>
<dbReference type="EnsemblPlants" id="Pp3c16_15920V3.3">
    <property type="protein sequence ID" value="Pp3c16_15920V3.3"/>
    <property type="gene ID" value="Pp3c16_15920"/>
</dbReference>
<sequence>MPNLSIQARRLSSAAVVAWEIRPESVCAGYVIQFYSCRKNGFSDGCTCERSNVCSSTQPNL</sequence>
<dbReference type="Gramene" id="Pp3c16_15920V3.3">
    <property type="protein sequence ID" value="Pp3c16_15920V3.3"/>
    <property type="gene ID" value="Pp3c16_15920"/>
</dbReference>
<accession>A0A7I4B2W9</accession>
<proteinExistence type="predicted"/>
<dbReference type="AlphaFoldDB" id="A0A7I4B2W9"/>